<proteinExistence type="predicted"/>
<evidence type="ECO:0000313" key="2">
    <source>
        <dbReference type="Proteomes" id="UP001139971"/>
    </source>
</evidence>
<gene>
    <name evidence="1" type="ORF">OD750_002620</name>
</gene>
<name>A0A9X3YG45_9GAMM</name>
<accession>A0A9X3YG45</accession>
<dbReference type="Proteomes" id="UP001139971">
    <property type="component" value="Unassembled WGS sequence"/>
</dbReference>
<evidence type="ECO:0000313" key="1">
    <source>
        <dbReference type="EMBL" id="MDC8011436.1"/>
    </source>
</evidence>
<dbReference type="EMBL" id="JAOVZO020000003">
    <property type="protein sequence ID" value="MDC8011436.1"/>
    <property type="molecule type" value="Genomic_DNA"/>
</dbReference>
<protein>
    <submittedName>
        <fullName evidence="1">Uncharacterized protein</fullName>
    </submittedName>
</protein>
<dbReference type="AlphaFoldDB" id="A0A9X3YG45"/>
<sequence length="106" mass="11392">MRVFRIVFFAAVAGGALARTPTRYLELVNRAPDTVTSLAAAPAGEEAFLDVPLVEPLHGGEATRVELAAGGCRYDVRVAFRGGRTVVYRGVDACRDGGLYIDRLPR</sequence>
<keyword evidence="2" id="KW-1185">Reference proteome</keyword>
<reference evidence="1" key="1">
    <citation type="submission" date="2023-02" db="EMBL/GenBank/DDBJ databases">
        <title>Tahibacter soli sp. nov. isolated from soil.</title>
        <authorList>
            <person name="Baek J.H."/>
            <person name="Lee J.K."/>
            <person name="Choi D.G."/>
            <person name="Jeon C.O."/>
        </authorList>
    </citation>
    <scope>NUCLEOTIDE SEQUENCE</scope>
    <source>
        <strain evidence="1">BL</strain>
    </source>
</reference>
<comment type="caution">
    <text evidence="1">The sequence shown here is derived from an EMBL/GenBank/DDBJ whole genome shotgun (WGS) entry which is preliminary data.</text>
</comment>
<organism evidence="1 2">
    <name type="scientific">Tahibacter soli</name>
    <dbReference type="NCBI Taxonomy" id="2983605"/>
    <lineage>
        <taxon>Bacteria</taxon>
        <taxon>Pseudomonadati</taxon>
        <taxon>Pseudomonadota</taxon>
        <taxon>Gammaproteobacteria</taxon>
        <taxon>Lysobacterales</taxon>
        <taxon>Rhodanobacteraceae</taxon>
        <taxon>Tahibacter</taxon>
    </lineage>
</organism>
<dbReference type="RefSeq" id="WP_263545856.1">
    <property type="nucleotide sequence ID" value="NZ_JAOVZO020000003.1"/>
</dbReference>